<proteinExistence type="predicted"/>
<accession>A0A371GIH9</accession>
<dbReference type="Proteomes" id="UP000257109">
    <property type="component" value="Unassembled WGS sequence"/>
</dbReference>
<dbReference type="PANTHER" id="PTHR35046">
    <property type="entry name" value="ZINC KNUCKLE (CCHC-TYPE) FAMILY PROTEIN"/>
    <property type="match status" value="1"/>
</dbReference>
<dbReference type="EMBL" id="QJKJ01005421">
    <property type="protein sequence ID" value="RDX90355.1"/>
    <property type="molecule type" value="Genomic_DNA"/>
</dbReference>
<keyword evidence="2" id="KW-1185">Reference proteome</keyword>
<dbReference type="AlphaFoldDB" id="A0A371GIH9"/>
<name>A0A371GIH9_MUCPR</name>
<evidence type="ECO:0000313" key="2">
    <source>
        <dbReference type="Proteomes" id="UP000257109"/>
    </source>
</evidence>
<dbReference type="OrthoDB" id="1935586at2759"/>
<reference evidence="1" key="1">
    <citation type="submission" date="2018-05" db="EMBL/GenBank/DDBJ databases">
        <title>Draft genome of Mucuna pruriens seed.</title>
        <authorList>
            <person name="Nnadi N.E."/>
            <person name="Vos R."/>
            <person name="Hasami M.H."/>
            <person name="Devisetty U.K."/>
            <person name="Aguiy J.C."/>
        </authorList>
    </citation>
    <scope>NUCLEOTIDE SEQUENCE [LARGE SCALE GENOMIC DNA]</scope>
    <source>
        <strain evidence="1">JCA_2017</strain>
    </source>
</reference>
<protein>
    <submittedName>
        <fullName evidence="1">Uncharacterized protein</fullName>
    </submittedName>
</protein>
<evidence type="ECO:0000313" key="1">
    <source>
        <dbReference type="EMBL" id="RDX90355.1"/>
    </source>
</evidence>
<organism evidence="1 2">
    <name type="scientific">Mucuna pruriens</name>
    <name type="common">Velvet bean</name>
    <name type="synonym">Dolichos pruriens</name>
    <dbReference type="NCBI Taxonomy" id="157652"/>
    <lineage>
        <taxon>Eukaryota</taxon>
        <taxon>Viridiplantae</taxon>
        <taxon>Streptophyta</taxon>
        <taxon>Embryophyta</taxon>
        <taxon>Tracheophyta</taxon>
        <taxon>Spermatophyta</taxon>
        <taxon>Magnoliopsida</taxon>
        <taxon>eudicotyledons</taxon>
        <taxon>Gunneridae</taxon>
        <taxon>Pentapetalae</taxon>
        <taxon>rosids</taxon>
        <taxon>fabids</taxon>
        <taxon>Fabales</taxon>
        <taxon>Fabaceae</taxon>
        <taxon>Papilionoideae</taxon>
        <taxon>50 kb inversion clade</taxon>
        <taxon>NPAAA clade</taxon>
        <taxon>indigoferoid/millettioid clade</taxon>
        <taxon>Phaseoleae</taxon>
        <taxon>Mucuna</taxon>
    </lineage>
</organism>
<dbReference type="PANTHER" id="PTHR35046:SF9">
    <property type="entry name" value="RNA-DIRECTED DNA POLYMERASE"/>
    <property type="match status" value="1"/>
</dbReference>
<comment type="caution">
    <text evidence="1">The sequence shown here is derived from an EMBL/GenBank/DDBJ whole genome shotgun (WGS) entry which is preliminary data.</text>
</comment>
<feature type="non-terminal residue" evidence="1">
    <location>
        <position position="199"/>
    </location>
</feature>
<sequence>MVKLRLPIESYPNFLDVLCGSQLYCTPPHPFELVCGFNPLTPLDLLSLPNVNAIHNSNGVSKAQFTKELHTKVCSHIEKKVEQYAFKVFKESDLVWVHLWNETFPNLRKSKILPRGNGPFKGSHTLHVIDFSSFSSTLNLNLKANSFKEGEPNKDLTKKIIRTNASKAKDAPKLRGLKSKPKPNHILCMGFLLNSLEAC</sequence>
<feature type="non-terminal residue" evidence="1">
    <location>
        <position position="1"/>
    </location>
</feature>
<gene>
    <name evidence="1" type="ORF">CR513_27794</name>
</gene>